<comment type="cofactor">
    <cofactor evidence="1">
        <name>a divalent metal cation</name>
        <dbReference type="ChEBI" id="CHEBI:60240"/>
    </cofactor>
</comment>
<evidence type="ECO:0000256" key="2">
    <source>
        <dbReference type="ARBA" id="ARBA00016549"/>
    </source>
</evidence>
<gene>
    <name evidence="6" type="ORF">FX988_01989</name>
</gene>
<evidence type="ECO:0000256" key="4">
    <source>
        <dbReference type="ARBA" id="ARBA00030169"/>
    </source>
</evidence>
<evidence type="ECO:0000313" key="6">
    <source>
        <dbReference type="EMBL" id="QHJ11753.1"/>
    </source>
</evidence>
<dbReference type="CDD" id="cd16841">
    <property type="entry name" value="RraA_family"/>
    <property type="match status" value="1"/>
</dbReference>
<dbReference type="Gene3D" id="3.50.30.40">
    <property type="entry name" value="Ribonuclease E inhibitor RraA/RraA-like"/>
    <property type="match status" value="1"/>
</dbReference>
<keyword evidence="6" id="KW-0456">Lyase</keyword>
<sequence length="206" mass="22142">MLTMADFVKVSPCEYSEGLGREQFVDGAIHELWPQIPRIAGPAFTVKCAKGDHLSLHAAIYRAAPGDIIVVEADPDFASAGGNVCAIAQQRGIAGFVIDGVIRDLAEVRELQFPVYARGVMPKPAKKEQILPFNQPIVCGGVKVCAGDIIVADEEGIAVIPQELAEEAYRLGKARTDKDAAMSLTEWRAAHEAKIEATLKALGFED</sequence>
<dbReference type="AlphaFoldDB" id="A0A857JII5"/>
<organism evidence="6 7">
    <name type="scientific">Paraglaciecola mesophila</name>
    <dbReference type="NCBI Taxonomy" id="197222"/>
    <lineage>
        <taxon>Bacteria</taxon>
        <taxon>Pseudomonadati</taxon>
        <taxon>Pseudomonadota</taxon>
        <taxon>Gammaproteobacteria</taxon>
        <taxon>Alteromonadales</taxon>
        <taxon>Alteromonadaceae</taxon>
        <taxon>Paraglaciecola</taxon>
    </lineage>
</organism>
<feature type="binding site" evidence="5">
    <location>
        <begin position="81"/>
        <end position="84"/>
    </location>
    <ligand>
        <name>substrate</name>
    </ligand>
</feature>
<dbReference type="EMBL" id="CP047656">
    <property type="protein sequence ID" value="QHJ11753.1"/>
    <property type="molecule type" value="Genomic_DNA"/>
</dbReference>
<reference evidence="6 7" key="1">
    <citation type="submission" date="2019-12" db="EMBL/GenBank/DDBJ databases">
        <title>Genome sequencing and assembly of endphytes of Porphyra tenera.</title>
        <authorList>
            <person name="Park J.M."/>
            <person name="Shin R."/>
            <person name="Jo S.H."/>
        </authorList>
    </citation>
    <scope>NUCLEOTIDE SEQUENCE [LARGE SCALE GENOMIC DNA]</scope>
    <source>
        <strain evidence="6 7">GPM4</strain>
    </source>
</reference>
<dbReference type="InterPro" id="IPR005493">
    <property type="entry name" value="RraA/RraA-like"/>
</dbReference>
<feature type="binding site" evidence="5">
    <location>
        <position position="104"/>
    </location>
    <ligand>
        <name>Mg(2+)</name>
        <dbReference type="ChEBI" id="CHEBI:18420"/>
    </ligand>
</feature>
<dbReference type="InterPro" id="IPR036704">
    <property type="entry name" value="RraA/RraA-like_sf"/>
</dbReference>
<dbReference type="Pfam" id="PF03737">
    <property type="entry name" value="RraA-like"/>
    <property type="match status" value="1"/>
</dbReference>
<proteinExistence type="predicted"/>
<dbReference type="OrthoDB" id="8717144at2"/>
<name>A0A857JII5_9ALTE</name>
<dbReference type="Proteomes" id="UP000464524">
    <property type="component" value="Chromosome"/>
</dbReference>
<dbReference type="SUPFAM" id="SSF89562">
    <property type="entry name" value="RraA-like"/>
    <property type="match status" value="1"/>
</dbReference>
<accession>A0A857JII5</accession>
<evidence type="ECO:0000313" key="7">
    <source>
        <dbReference type="Proteomes" id="UP000464524"/>
    </source>
</evidence>
<protein>
    <recommendedName>
        <fullName evidence="2">Putative 4-hydroxy-4-methyl-2-oxoglutarate aldolase</fullName>
    </recommendedName>
    <alternativeName>
        <fullName evidence="3">Regulator of ribonuclease activity homolog</fullName>
    </alternativeName>
    <alternativeName>
        <fullName evidence="4">RraA-like protein</fullName>
    </alternativeName>
</protein>
<keyword evidence="5" id="KW-0479">Metal-binding</keyword>
<comment type="cofactor">
    <cofactor evidence="5">
        <name>Mg(2+)</name>
        <dbReference type="ChEBI" id="CHEBI:18420"/>
    </cofactor>
</comment>
<evidence type="ECO:0000256" key="3">
    <source>
        <dbReference type="ARBA" id="ARBA00029596"/>
    </source>
</evidence>
<dbReference type="GO" id="GO:0046872">
    <property type="term" value="F:metal ion binding"/>
    <property type="evidence" value="ECO:0007669"/>
    <property type="project" value="UniProtKB-KW"/>
</dbReference>
<dbReference type="RefSeq" id="WP_160179548.1">
    <property type="nucleotide sequence ID" value="NZ_CP047656.1"/>
</dbReference>
<keyword evidence="5" id="KW-0460">Magnesium</keyword>
<keyword evidence="7" id="KW-1185">Reference proteome</keyword>
<dbReference type="KEGG" id="pmes:FX988_01989"/>
<dbReference type="GO" id="GO:0016829">
    <property type="term" value="F:lyase activity"/>
    <property type="evidence" value="ECO:0007669"/>
    <property type="project" value="UniProtKB-KW"/>
</dbReference>
<evidence type="ECO:0000256" key="1">
    <source>
        <dbReference type="ARBA" id="ARBA00001968"/>
    </source>
</evidence>
<evidence type="ECO:0000256" key="5">
    <source>
        <dbReference type="PIRSR" id="PIRSR605493-1"/>
    </source>
</evidence>
<dbReference type="PANTHER" id="PTHR33254:SF4">
    <property type="entry name" value="4-HYDROXY-4-METHYL-2-OXOGLUTARATE ALDOLASE 3-RELATED"/>
    <property type="match status" value="1"/>
</dbReference>
<dbReference type="PANTHER" id="PTHR33254">
    <property type="entry name" value="4-HYDROXY-4-METHYL-2-OXOGLUTARATE ALDOLASE 3-RELATED"/>
    <property type="match status" value="1"/>
</dbReference>
<feature type="binding site" evidence="5">
    <location>
        <position position="103"/>
    </location>
    <ligand>
        <name>substrate</name>
    </ligand>
</feature>